<dbReference type="PANTHER" id="PTHR48100:SF5">
    <property type="entry name" value="HISTIDINE PHOSPHATASE FAMILY PROTEIN"/>
    <property type="match status" value="1"/>
</dbReference>
<evidence type="ECO:0000313" key="4">
    <source>
        <dbReference type="Proteomes" id="UP000244161"/>
    </source>
</evidence>
<protein>
    <submittedName>
        <fullName evidence="3">Putative phosphoglycerate mutase</fullName>
    </submittedName>
</protein>
<sequence length="197" mass="22845">MKKTLYLMRHGETRFNVLGKVQGSCDSPLTPRGIEQAKIAGQYFLDQQIVIDHAYASTQERACDTLEFVIGNEMPYERLKALKEMDFGHFEGENARLQPKGPEYFESFYANYGGEAAWQVRERMVSGLTAIMERDQHQHVLAVSHNGACFYFLQSFWQGNQDDLRVSFPNCCIFQYTYENKKFVLERIIEHDFSELG</sequence>
<comment type="caution">
    <text evidence="3">The sequence shown here is derived from an EMBL/GenBank/DDBJ whole genome shotgun (WGS) entry which is preliminary data.</text>
</comment>
<dbReference type="InterPro" id="IPR001345">
    <property type="entry name" value="PG/BPGM_mutase_AS"/>
</dbReference>
<evidence type="ECO:0000256" key="1">
    <source>
        <dbReference type="PIRSR" id="PIRSR613078-1"/>
    </source>
</evidence>
<reference evidence="3 4" key="1">
    <citation type="submission" date="2018-04" db="EMBL/GenBank/DDBJ databases">
        <title>Genomic Encyclopedia of Archaeal and Bacterial Type Strains, Phase II (KMG-II): from individual species to whole genera.</title>
        <authorList>
            <person name="Goeker M."/>
        </authorList>
    </citation>
    <scope>NUCLEOTIDE SEQUENCE [LARGE SCALE GENOMIC DNA]</scope>
    <source>
        <strain evidence="3 4">DSM 18806</strain>
    </source>
</reference>
<organism evidence="3 4">
    <name type="scientific">Trichococcus patagoniensis</name>
    <dbReference type="NCBI Taxonomy" id="382641"/>
    <lineage>
        <taxon>Bacteria</taxon>
        <taxon>Bacillati</taxon>
        <taxon>Bacillota</taxon>
        <taxon>Bacilli</taxon>
        <taxon>Lactobacillales</taxon>
        <taxon>Carnobacteriaceae</taxon>
        <taxon>Trichococcus</taxon>
    </lineage>
</organism>
<proteinExistence type="predicted"/>
<name>A0A2T5IJ29_9LACT</name>
<dbReference type="InterPro" id="IPR050275">
    <property type="entry name" value="PGM_Phosphatase"/>
</dbReference>
<evidence type="ECO:0000313" key="3">
    <source>
        <dbReference type="EMBL" id="PTQ83818.1"/>
    </source>
</evidence>
<keyword evidence="4" id="KW-1185">Reference proteome</keyword>
<dbReference type="Gene3D" id="3.40.50.1240">
    <property type="entry name" value="Phosphoglycerate mutase-like"/>
    <property type="match status" value="1"/>
</dbReference>
<dbReference type="Pfam" id="PF00300">
    <property type="entry name" value="His_Phos_1"/>
    <property type="match status" value="1"/>
</dbReference>
<dbReference type="InterPro" id="IPR029033">
    <property type="entry name" value="His_PPase_superfam"/>
</dbReference>
<dbReference type="AlphaFoldDB" id="A0A2T5IJ29"/>
<feature type="active site" description="Proton donor/acceptor" evidence="1">
    <location>
        <position position="84"/>
    </location>
</feature>
<dbReference type="PROSITE" id="PS00175">
    <property type="entry name" value="PG_MUTASE"/>
    <property type="match status" value="1"/>
</dbReference>
<accession>A0A2T5IJ29</accession>
<evidence type="ECO:0000256" key="2">
    <source>
        <dbReference type="PIRSR" id="PIRSR613078-2"/>
    </source>
</evidence>
<feature type="active site" description="Tele-phosphohistidine intermediate" evidence="1">
    <location>
        <position position="10"/>
    </location>
</feature>
<dbReference type="GO" id="GO:0016791">
    <property type="term" value="F:phosphatase activity"/>
    <property type="evidence" value="ECO:0007669"/>
    <property type="project" value="TreeGrafter"/>
</dbReference>
<gene>
    <name evidence="3" type="ORF">C8U37_11288</name>
</gene>
<dbReference type="SMART" id="SM00855">
    <property type="entry name" value="PGAM"/>
    <property type="match status" value="1"/>
</dbReference>
<dbReference type="OrthoDB" id="9782128at2"/>
<dbReference type="InterPro" id="IPR013078">
    <property type="entry name" value="His_Pase_superF_clade-1"/>
</dbReference>
<dbReference type="EMBL" id="QAOM01000012">
    <property type="protein sequence ID" value="PTQ83818.1"/>
    <property type="molecule type" value="Genomic_DNA"/>
</dbReference>
<dbReference type="GO" id="GO:0005737">
    <property type="term" value="C:cytoplasm"/>
    <property type="evidence" value="ECO:0007669"/>
    <property type="project" value="TreeGrafter"/>
</dbReference>
<dbReference type="SUPFAM" id="SSF53254">
    <property type="entry name" value="Phosphoglycerate mutase-like"/>
    <property type="match status" value="1"/>
</dbReference>
<feature type="binding site" evidence="2">
    <location>
        <position position="61"/>
    </location>
    <ligand>
        <name>substrate</name>
    </ligand>
</feature>
<dbReference type="PANTHER" id="PTHR48100">
    <property type="entry name" value="BROAD-SPECIFICITY PHOSPHATASE YOR283W-RELATED"/>
    <property type="match status" value="1"/>
</dbReference>
<feature type="binding site" evidence="2">
    <location>
        <begin position="9"/>
        <end position="16"/>
    </location>
    <ligand>
        <name>substrate</name>
    </ligand>
</feature>
<dbReference type="CDD" id="cd07067">
    <property type="entry name" value="HP_PGM_like"/>
    <property type="match status" value="1"/>
</dbReference>
<dbReference type="Proteomes" id="UP000244161">
    <property type="component" value="Unassembled WGS sequence"/>
</dbReference>